<feature type="transmembrane region" description="Helical" evidence="7">
    <location>
        <begin position="134"/>
        <end position="157"/>
    </location>
</feature>
<protein>
    <submittedName>
        <fullName evidence="9">Peptide/nickel transport system permease protein</fullName>
    </submittedName>
</protein>
<dbReference type="STRING" id="686624.SAMN04488242_0840"/>
<keyword evidence="10" id="KW-1185">Reference proteome</keyword>
<dbReference type="GO" id="GO:0055085">
    <property type="term" value="P:transmembrane transport"/>
    <property type="evidence" value="ECO:0007669"/>
    <property type="project" value="InterPro"/>
</dbReference>
<comment type="similarity">
    <text evidence="7">Belongs to the binding-protein-dependent transport system permease family.</text>
</comment>
<dbReference type="GO" id="GO:0005886">
    <property type="term" value="C:plasma membrane"/>
    <property type="evidence" value="ECO:0007669"/>
    <property type="project" value="UniProtKB-SubCell"/>
</dbReference>
<keyword evidence="4 7" id="KW-0812">Transmembrane</keyword>
<keyword evidence="6 7" id="KW-0472">Membrane</keyword>
<dbReference type="Pfam" id="PF00528">
    <property type="entry name" value="BPD_transp_1"/>
    <property type="match status" value="1"/>
</dbReference>
<feature type="transmembrane region" description="Helical" evidence="7">
    <location>
        <begin position="99"/>
        <end position="122"/>
    </location>
</feature>
<name>A0A1G9IBI4_9ACTN</name>
<feature type="transmembrane region" description="Helical" evidence="7">
    <location>
        <begin position="232"/>
        <end position="261"/>
    </location>
</feature>
<keyword evidence="3" id="KW-1003">Cell membrane</keyword>
<dbReference type="InterPro" id="IPR035906">
    <property type="entry name" value="MetI-like_sf"/>
</dbReference>
<evidence type="ECO:0000313" key="10">
    <source>
        <dbReference type="Proteomes" id="UP000199475"/>
    </source>
</evidence>
<proteinExistence type="inferred from homology"/>
<feature type="domain" description="ABC transmembrane type-1" evidence="8">
    <location>
        <begin position="95"/>
        <end position="300"/>
    </location>
</feature>
<dbReference type="OrthoDB" id="147688at2"/>
<dbReference type="PANTHER" id="PTHR43163">
    <property type="entry name" value="DIPEPTIDE TRANSPORT SYSTEM PERMEASE PROTEIN DPPB-RELATED"/>
    <property type="match status" value="1"/>
</dbReference>
<dbReference type="SUPFAM" id="SSF161098">
    <property type="entry name" value="MetI-like"/>
    <property type="match status" value="1"/>
</dbReference>
<keyword evidence="5 7" id="KW-1133">Transmembrane helix</keyword>
<evidence type="ECO:0000256" key="1">
    <source>
        <dbReference type="ARBA" id="ARBA00004651"/>
    </source>
</evidence>
<evidence type="ECO:0000256" key="3">
    <source>
        <dbReference type="ARBA" id="ARBA00022475"/>
    </source>
</evidence>
<dbReference type="InterPro" id="IPR045621">
    <property type="entry name" value="BPD_transp_1_N"/>
</dbReference>
<feature type="transmembrane region" description="Helical" evidence="7">
    <location>
        <begin position="281"/>
        <end position="307"/>
    </location>
</feature>
<dbReference type="AlphaFoldDB" id="A0A1G9IBI4"/>
<organism evidence="9 10">
    <name type="scientific">Tessaracoccus oleiagri</name>
    <dbReference type="NCBI Taxonomy" id="686624"/>
    <lineage>
        <taxon>Bacteria</taxon>
        <taxon>Bacillati</taxon>
        <taxon>Actinomycetota</taxon>
        <taxon>Actinomycetes</taxon>
        <taxon>Propionibacteriales</taxon>
        <taxon>Propionibacteriaceae</taxon>
        <taxon>Tessaracoccus</taxon>
    </lineage>
</organism>
<feature type="transmembrane region" description="Helical" evidence="7">
    <location>
        <begin position="177"/>
        <end position="197"/>
    </location>
</feature>
<reference evidence="9 10" key="1">
    <citation type="submission" date="2016-10" db="EMBL/GenBank/DDBJ databases">
        <authorList>
            <person name="de Groot N.N."/>
        </authorList>
    </citation>
    <scope>NUCLEOTIDE SEQUENCE [LARGE SCALE GENOMIC DNA]</scope>
    <source>
        <strain evidence="9 10">CGMCC 1.9159</strain>
    </source>
</reference>
<dbReference type="PANTHER" id="PTHR43163:SF6">
    <property type="entry name" value="DIPEPTIDE TRANSPORT SYSTEM PERMEASE PROTEIN DPPB-RELATED"/>
    <property type="match status" value="1"/>
</dbReference>
<evidence type="ECO:0000313" key="9">
    <source>
        <dbReference type="EMBL" id="SDL22577.1"/>
    </source>
</evidence>
<dbReference type="Proteomes" id="UP000199475">
    <property type="component" value="Unassembled WGS sequence"/>
</dbReference>
<evidence type="ECO:0000256" key="7">
    <source>
        <dbReference type="RuleBase" id="RU363032"/>
    </source>
</evidence>
<dbReference type="InterPro" id="IPR000515">
    <property type="entry name" value="MetI-like"/>
</dbReference>
<evidence type="ECO:0000256" key="2">
    <source>
        <dbReference type="ARBA" id="ARBA00022448"/>
    </source>
</evidence>
<dbReference type="Pfam" id="PF19300">
    <property type="entry name" value="BPD_transp_1_N"/>
    <property type="match status" value="1"/>
</dbReference>
<sequence>MTRMILTRLGTAVLTVLLAATLVFLAVQLLPGDVAQQVLGQDATPEAVEAMRTELGLDRPVLTRYGDWLLGLFTGDFGNSLVTREPVGPALGLRLRNTLMIAVPTFVLGVALAVYLGLVAGLNRDKAPDRVASGLALVGMSIPEFVTATLGVLLLAVTFPILPAVVIDGDQATMGELFPATILPIIVLTISMTAYILRMTRTGVIDAMASEFVTTAMLKGVRRRDVVIRHALPTAILPTLNVLAINVAWLIGGVVVVEAVFNYPGLGSYMIEAVHNRDLPVIQSVAIVTAIIYSLANLAADLGAMLLDPRQRTRQEAAA</sequence>
<comment type="subcellular location">
    <subcellularLocation>
        <location evidence="1 7">Cell membrane</location>
        <topology evidence="1 7">Multi-pass membrane protein</topology>
    </subcellularLocation>
</comment>
<keyword evidence="2 7" id="KW-0813">Transport</keyword>
<dbReference type="EMBL" id="FNGP01000001">
    <property type="protein sequence ID" value="SDL22577.1"/>
    <property type="molecule type" value="Genomic_DNA"/>
</dbReference>
<evidence type="ECO:0000256" key="6">
    <source>
        <dbReference type="ARBA" id="ARBA00023136"/>
    </source>
</evidence>
<dbReference type="Gene3D" id="1.10.3720.10">
    <property type="entry name" value="MetI-like"/>
    <property type="match status" value="1"/>
</dbReference>
<evidence type="ECO:0000256" key="4">
    <source>
        <dbReference type="ARBA" id="ARBA00022692"/>
    </source>
</evidence>
<evidence type="ECO:0000256" key="5">
    <source>
        <dbReference type="ARBA" id="ARBA00022989"/>
    </source>
</evidence>
<dbReference type="PROSITE" id="PS50928">
    <property type="entry name" value="ABC_TM1"/>
    <property type="match status" value="1"/>
</dbReference>
<gene>
    <name evidence="9" type="ORF">SAMN04488242_0840</name>
</gene>
<evidence type="ECO:0000259" key="8">
    <source>
        <dbReference type="PROSITE" id="PS50928"/>
    </source>
</evidence>
<accession>A0A1G9IBI4</accession>